<proteinExistence type="predicted"/>
<feature type="compositionally biased region" description="Low complexity" evidence="1">
    <location>
        <begin position="40"/>
        <end position="54"/>
    </location>
</feature>
<keyword evidence="3" id="KW-1185">Reference proteome</keyword>
<dbReference type="Proteomes" id="UP001500037">
    <property type="component" value="Unassembled WGS sequence"/>
</dbReference>
<accession>A0ABN1WA45</accession>
<evidence type="ECO:0000313" key="3">
    <source>
        <dbReference type="Proteomes" id="UP001500037"/>
    </source>
</evidence>
<name>A0ABN1WA45_9ACTN</name>
<feature type="region of interest" description="Disordered" evidence="1">
    <location>
        <begin position="30"/>
        <end position="55"/>
    </location>
</feature>
<reference evidence="2 3" key="1">
    <citation type="journal article" date="2019" name="Int. J. Syst. Evol. Microbiol.">
        <title>The Global Catalogue of Microorganisms (GCM) 10K type strain sequencing project: providing services to taxonomists for standard genome sequencing and annotation.</title>
        <authorList>
            <consortium name="The Broad Institute Genomics Platform"/>
            <consortium name="The Broad Institute Genome Sequencing Center for Infectious Disease"/>
            <person name="Wu L."/>
            <person name="Ma J."/>
        </authorList>
    </citation>
    <scope>NUCLEOTIDE SEQUENCE [LARGE SCALE GENOMIC DNA]</scope>
    <source>
        <strain evidence="2 3">JCM 13004</strain>
    </source>
</reference>
<dbReference type="EMBL" id="BAAALF010000059">
    <property type="protein sequence ID" value="GAA1242139.1"/>
    <property type="molecule type" value="Genomic_DNA"/>
</dbReference>
<evidence type="ECO:0000256" key="1">
    <source>
        <dbReference type="SAM" id="MobiDB-lite"/>
    </source>
</evidence>
<organism evidence="2 3">
    <name type="scientific">Kitasatospora nipponensis</name>
    <dbReference type="NCBI Taxonomy" id="258049"/>
    <lineage>
        <taxon>Bacteria</taxon>
        <taxon>Bacillati</taxon>
        <taxon>Actinomycetota</taxon>
        <taxon>Actinomycetes</taxon>
        <taxon>Kitasatosporales</taxon>
        <taxon>Streptomycetaceae</taxon>
        <taxon>Kitasatospora</taxon>
    </lineage>
</organism>
<gene>
    <name evidence="2" type="ORF">GCM10009665_36180</name>
</gene>
<comment type="caution">
    <text evidence="2">The sequence shown here is derived from an EMBL/GenBank/DDBJ whole genome shotgun (WGS) entry which is preliminary data.</text>
</comment>
<sequence length="194" mass="21241">MTLFHHIGLDQLCCQWGAFEDRPTPADTARWGRCPRPRADGAGARRGAGLEPPAGGCGRRLEGSVGRWGGAGPAPDGFGFLRSWLTTDEATCGDRQHQLRLFLARSFEIDPGTSGDSAFLDELETTPEFAQAVRTAAACHRLTDELSRIRPEFTVDRILPERIADLLIDHWGCTVADADFHALDRGFVKLAPRT</sequence>
<evidence type="ECO:0000313" key="2">
    <source>
        <dbReference type="EMBL" id="GAA1242139.1"/>
    </source>
</evidence>
<protein>
    <submittedName>
        <fullName evidence="2">Uncharacterized protein</fullName>
    </submittedName>
</protein>